<dbReference type="PANTHER" id="PTHR11706:SF33">
    <property type="entry name" value="NATURAL RESISTANCE-ASSOCIATED MACROPHAGE PROTEIN 2"/>
    <property type="match status" value="1"/>
</dbReference>
<dbReference type="GO" id="GO:0005886">
    <property type="term" value="C:plasma membrane"/>
    <property type="evidence" value="ECO:0007669"/>
    <property type="project" value="TreeGrafter"/>
</dbReference>
<proteinExistence type="predicted"/>
<keyword evidence="5" id="KW-1133">Transmembrane helix</keyword>
<evidence type="ECO:0000313" key="7">
    <source>
        <dbReference type="EMBL" id="QKS22354.1"/>
    </source>
</evidence>
<protein>
    <submittedName>
        <fullName evidence="7">Divalent metal cation transporter MntH</fullName>
    </submittedName>
</protein>
<accession>A0A6N0YSH8</accession>
<dbReference type="NCBIfam" id="NF037982">
    <property type="entry name" value="Nramp_1"/>
    <property type="match status" value="1"/>
</dbReference>
<dbReference type="RefSeq" id="WP_022520605.1">
    <property type="nucleotide sequence ID" value="NZ_CBDIPO010000003.1"/>
</dbReference>
<dbReference type="GO" id="GO:0005384">
    <property type="term" value="F:manganese ion transmembrane transporter activity"/>
    <property type="evidence" value="ECO:0007669"/>
    <property type="project" value="TreeGrafter"/>
</dbReference>
<evidence type="ECO:0000256" key="3">
    <source>
        <dbReference type="ARBA" id="ARBA00022692"/>
    </source>
</evidence>
<evidence type="ECO:0000313" key="8">
    <source>
        <dbReference type="Proteomes" id="UP000509761"/>
    </source>
</evidence>
<keyword evidence="4" id="KW-0769">Symport</keyword>
<dbReference type="InterPro" id="IPR001046">
    <property type="entry name" value="NRAMP_fam"/>
</dbReference>
<evidence type="ECO:0000256" key="5">
    <source>
        <dbReference type="ARBA" id="ARBA00022989"/>
    </source>
</evidence>
<evidence type="ECO:0000256" key="6">
    <source>
        <dbReference type="ARBA" id="ARBA00023136"/>
    </source>
</evidence>
<dbReference type="AlphaFoldDB" id="A0A653MQC0"/>
<keyword evidence="3" id="KW-0812">Transmembrane</keyword>
<gene>
    <name evidence="7" type="ORF">FX987_00096</name>
</gene>
<keyword evidence="2" id="KW-0813">Transport</keyword>
<organism evidence="7 8">
    <name type="scientific">Vreelandella titanicae</name>
    <dbReference type="NCBI Taxonomy" id="664683"/>
    <lineage>
        <taxon>Bacteria</taxon>
        <taxon>Pseudomonadati</taxon>
        <taxon>Pseudomonadota</taxon>
        <taxon>Gammaproteobacteria</taxon>
        <taxon>Oceanospirillales</taxon>
        <taxon>Halomonadaceae</taxon>
        <taxon>Vreelandella</taxon>
    </lineage>
</organism>
<evidence type="ECO:0000256" key="2">
    <source>
        <dbReference type="ARBA" id="ARBA00022448"/>
    </source>
</evidence>
<dbReference type="GO" id="GO:0015086">
    <property type="term" value="F:cadmium ion transmembrane transporter activity"/>
    <property type="evidence" value="ECO:0007669"/>
    <property type="project" value="TreeGrafter"/>
</dbReference>
<keyword evidence="6" id="KW-0472">Membrane</keyword>
<evidence type="ECO:0000256" key="4">
    <source>
        <dbReference type="ARBA" id="ARBA00022847"/>
    </source>
</evidence>
<evidence type="ECO:0000256" key="1">
    <source>
        <dbReference type="ARBA" id="ARBA00004141"/>
    </source>
</evidence>
<sequence length="423" mass="44240">MSMNTKHDSGPFPPATNHHRSRFSLTLPQMLALMGPAFVAGAWRFGPGALTSAVQAGSQYGYMLLWVILVSAVLMFVFNDMAVRLGLASGDSVVKVTKQKLGRPIGVMAGFGVFSITLMFAVGNAVGSGLALSLLLGGSVVGWTLASTVAVGLLIAMRNTYKAMERLLVALIGLMSVGFLASTILSDPDWAAAAQGLIPKFPAEASVLLIALIGTNFSINSAFYTGYAIHERKLNRQQYRAITLMDTLPGNVATAFMAMLIIIVASAVLHSTGTVATTFPQLASVLEPLAGKVGAVLFSLGFFAAAFSSMAANASAGGTLLADALGWNSSLSGWRVKLLVYGVLAWGATVAVVAKGSPIELIIIAQALTVLVAPFLGIILFLLTRREDVMGDLKNGPLQTTLALVGLVTIFAMSSQLVFRLLG</sequence>
<dbReference type="GO" id="GO:0015293">
    <property type="term" value="F:symporter activity"/>
    <property type="evidence" value="ECO:0007669"/>
    <property type="project" value="UniProtKB-KW"/>
</dbReference>
<comment type="subcellular location">
    <subcellularLocation>
        <location evidence="1">Membrane</location>
        <topology evidence="1">Multi-pass membrane protein</topology>
    </subcellularLocation>
</comment>
<dbReference type="PANTHER" id="PTHR11706">
    <property type="entry name" value="SOLUTE CARRIER PROTEIN FAMILY 11 MEMBER"/>
    <property type="match status" value="1"/>
</dbReference>
<dbReference type="EMBL" id="CP054580">
    <property type="protein sequence ID" value="QKS22354.1"/>
    <property type="molecule type" value="Genomic_DNA"/>
</dbReference>
<name>A0A653MQC0_9GAMM</name>
<accession>A0A653MQC0</accession>
<reference evidence="7 8" key="1">
    <citation type="submission" date="2019-12" db="EMBL/GenBank/DDBJ databases">
        <title>Genome sequencing and assembly of endphytes of Porphyra tenera.</title>
        <authorList>
            <person name="Park J.M."/>
            <person name="Shin R."/>
            <person name="Jo S.H."/>
        </authorList>
    </citation>
    <scope>NUCLEOTIDE SEQUENCE [LARGE SCALE GENOMIC DNA]</scope>
    <source>
        <strain evidence="7 8">GPM3</strain>
    </source>
</reference>
<dbReference type="GO" id="GO:0034755">
    <property type="term" value="P:iron ion transmembrane transport"/>
    <property type="evidence" value="ECO:0007669"/>
    <property type="project" value="TreeGrafter"/>
</dbReference>
<dbReference type="Proteomes" id="UP000509761">
    <property type="component" value="Chromosome"/>
</dbReference>
<keyword evidence="8" id="KW-1185">Reference proteome</keyword>
<dbReference type="Pfam" id="PF01566">
    <property type="entry name" value="Nramp"/>
    <property type="match status" value="1"/>
</dbReference>